<dbReference type="SUPFAM" id="SSF53706">
    <property type="entry name" value="Formate dehydrogenase/DMSO reductase, domains 1-3"/>
    <property type="match status" value="1"/>
</dbReference>
<dbReference type="AlphaFoldDB" id="A0A7J0CHA5"/>
<dbReference type="Gene3D" id="3.40.228.10">
    <property type="entry name" value="Dimethylsulfoxide Reductase, domain 2"/>
    <property type="match status" value="1"/>
</dbReference>
<evidence type="ECO:0000313" key="3">
    <source>
        <dbReference type="EMBL" id="GFN01832.1"/>
    </source>
</evidence>
<feature type="domain" description="Molybdopterin oxidoreductase" evidence="2">
    <location>
        <begin position="129"/>
        <end position="423"/>
    </location>
</feature>
<feature type="compositionally biased region" description="Low complexity" evidence="1">
    <location>
        <begin position="529"/>
        <end position="538"/>
    </location>
</feature>
<protein>
    <recommendedName>
        <fullName evidence="2">Molybdopterin oxidoreductase domain-containing protein</fullName>
    </recommendedName>
</protein>
<comment type="caution">
    <text evidence="3">The sequence shown here is derived from an EMBL/GenBank/DDBJ whole genome shotgun (WGS) entry which is preliminary data.</text>
</comment>
<name>A0A7J0CHA5_STRMI</name>
<dbReference type="PANTHER" id="PTHR43105:SF4">
    <property type="entry name" value="PROTEIN YDEP"/>
    <property type="match status" value="1"/>
</dbReference>
<feature type="region of interest" description="Disordered" evidence="1">
    <location>
        <begin position="479"/>
        <end position="546"/>
    </location>
</feature>
<dbReference type="InterPro" id="IPR006656">
    <property type="entry name" value="Mopterin_OxRdtase"/>
</dbReference>
<dbReference type="PANTHER" id="PTHR43105">
    <property type="entry name" value="RESPIRATORY NITRATE REDUCTASE"/>
    <property type="match status" value="1"/>
</dbReference>
<feature type="region of interest" description="Disordered" evidence="1">
    <location>
        <begin position="1"/>
        <end position="31"/>
    </location>
</feature>
<accession>A0A7J0CHA5</accession>
<dbReference type="GO" id="GO:0016020">
    <property type="term" value="C:membrane"/>
    <property type="evidence" value="ECO:0007669"/>
    <property type="project" value="TreeGrafter"/>
</dbReference>
<organism evidence="3 4">
    <name type="scientific">Streptomyces microflavus</name>
    <name type="common">Streptomyces lipmanii</name>
    <dbReference type="NCBI Taxonomy" id="1919"/>
    <lineage>
        <taxon>Bacteria</taxon>
        <taxon>Bacillati</taxon>
        <taxon>Actinomycetota</taxon>
        <taxon>Actinomycetes</taxon>
        <taxon>Kitasatosporales</taxon>
        <taxon>Streptomycetaceae</taxon>
        <taxon>Streptomyces</taxon>
    </lineage>
</organism>
<evidence type="ECO:0000256" key="1">
    <source>
        <dbReference type="SAM" id="MobiDB-lite"/>
    </source>
</evidence>
<evidence type="ECO:0000259" key="2">
    <source>
        <dbReference type="Pfam" id="PF00384"/>
    </source>
</evidence>
<dbReference type="GO" id="GO:0016491">
    <property type="term" value="F:oxidoreductase activity"/>
    <property type="evidence" value="ECO:0007669"/>
    <property type="project" value="InterPro"/>
</dbReference>
<proteinExistence type="predicted"/>
<dbReference type="Pfam" id="PF00384">
    <property type="entry name" value="Molybdopterin"/>
    <property type="match status" value="1"/>
</dbReference>
<dbReference type="EMBL" id="BLWD01000001">
    <property type="protein sequence ID" value="GFN01832.1"/>
    <property type="molecule type" value="Genomic_DNA"/>
</dbReference>
<evidence type="ECO:0000313" key="4">
    <source>
        <dbReference type="Proteomes" id="UP000498740"/>
    </source>
</evidence>
<feature type="compositionally biased region" description="Low complexity" evidence="1">
    <location>
        <begin position="494"/>
        <end position="510"/>
    </location>
</feature>
<sequence>MSTSHDEQDPPEHTVGPVPEGEPRFRPYHHPAAGWGAAESVTRFLARERSPVDGPRAIMKMNHEDGGFDCPGCAWPDDLKGLHLDICENGIKHVTWEMTRKRVGREFFAAHSVTELSGWSDFDLENQGRLTEPMVYDAASDHYVPISWKDAFEVVGAALRGLDDPNRAAFYTSGRLGNEATFLYQLMARELGTNNLPDCSNMCHEASGRALTASLGTGKGTVDLKDWESADALFILGVNAASNAPRMLTALSEAHRRGAQIVHINPLVEAAATRTIVPHDFMDMALFKSTPTSTLNLQPRIGGDMALLRGMAKAVLEQSASDPKALDQEFIARYTTGFAEYRALCEATPWEEIEHQSALSRADILKAARVYGEADRSIVSWCLGLTQHEHGVDTVREVVNLLLLRGNLGREGAGPSPVRGHSNVQGNRTCGIDHRPTDAFLDRLTEACGITPPASTGWTPSARSRRCSAARSRCSWPWAATSPWRRPTPRPPSRRCAPATSPSRSAPSSTGAISSTAPGRSSCRAWAGPRRTISARASSPPPSRTR</sequence>
<dbReference type="InterPro" id="IPR050123">
    <property type="entry name" value="Prok_molybdopt-oxidoreductase"/>
</dbReference>
<dbReference type="Proteomes" id="UP000498740">
    <property type="component" value="Unassembled WGS sequence"/>
</dbReference>
<feature type="compositionally biased region" description="Basic and acidic residues" evidence="1">
    <location>
        <begin position="1"/>
        <end position="12"/>
    </location>
</feature>
<feature type="region of interest" description="Disordered" evidence="1">
    <location>
        <begin position="412"/>
        <end position="431"/>
    </location>
</feature>
<gene>
    <name evidence="3" type="ORF">Smic_03880</name>
</gene>
<reference evidence="3 4" key="1">
    <citation type="submission" date="2020-05" db="EMBL/GenBank/DDBJ databases">
        <title>Whole genome shotgun sequence of Streptomyces microflavus NBRC 13062.</title>
        <authorList>
            <person name="Komaki H."/>
            <person name="Tamura T."/>
        </authorList>
    </citation>
    <scope>NUCLEOTIDE SEQUENCE [LARGE SCALE GENOMIC DNA]</scope>
    <source>
        <strain evidence="3 4">NBRC 13062</strain>
    </source>
</reference>